<keyword evidence="1" id="KW-1133">Transmembrane helix</keyword>
<name>A0A512DBC7_9CELL</name>
<reference evidence="2 3" key="1">
    <citation type="submission" date="2019-07" db="EMBL/GenBank/DDBJ databases">
        <title>Whole genome shotgun sequence of Cellulomonas aerilata NBRC 106308.</title>
        <authorList>
            <person name="Hosoyama A."/>
            <person name="Uohara A."/>
            <person name="Ohji S."/>
            <person name="Ichikawa N."/>
        </authorList>
    </citation>
    <scope>NUCLEOTIDE SEQUENCE [LARGE SCALE GENOMIC DNA]</scope>
    <source>
        <strain evidence="2 3">NBRC 106308</strain>
    </source>
</reference>
<protein>
    <recommendedName>
        <fullName evidence="4">DUF4190 domain-containing protein</fullName>
    </recommendedName>
</protein>
<evidence type="ECO:0000256" key="1">
    <source>
        <dbReference type="SAM" id="Phobius"/>
    </source>
</evidence>
<feature type="transmembrane region" description="Helical" evidence="1">
    <location>
        <begin position="67"/>
        <end position="89"/>
    </location>
</feature>
<dbReference type="AlphaFoldDB" id="A0A512DBC7"/>
<keyword evidence="3" id="KW-1185">Reference proteome</keyword>
<evidence type="ECO:0000313" key="2">
    <source>
        <dbReference type="EMBL" id="GEO33697.1"/>
    </source>
</evidence>
<dbReference type="RefSeq" id="WP_146902087.1">
    <property type="nucleotide sequence ID" value="NZ_BAAARM010000002.1"/>
</dbReference>
<evidence type="ECO:0008006" key="4">
    <source>
        <dbReference type="Google" id="ProtNLM"/>
    </source>
</evidence>
<feature type="transmembrane region" description="Helical" evidence="1">
    <location>
        <begin position="28"/>
        <end position="55"/>
    </location>
</feature>
<keyword evidence="1" id="KW-0472">Membrane</keyword>
<keyword evidence="1" id="KW-0812">Transmembrane</keyword>
<gene>
    <name evidence="2" type="ORF">CAE01nite_14220</name>
</gene>
<comment type="caution">
    <text evidence="2">The sequence shown here is derived from an EMBL/GenBank/DDBJ whole genome shotgun (WGS) entry which is preliminary data.</text>
</comment>
<accession>A0A512DBC7</accession>
<organism evidence="2 3">
    <name type="scientific">Cellulomonas aerilata</name>
    <dbReference type="NCBI Taxonomy" id="515326"/>
    <lineage>
        <taxon>Bacteria</taxon>
        <taxon>Bacillati</taxon>
        <taxon>Actinomycetota</taxon>
        <taxon>Actinomycetes</taxon>
        <taxon>Micrococcales</taxon>
        <taxon>Cellulomonadaceae</taxon>
        <taxon>Cellulomonas</taxon>
    </lineage>
</organism>
<proteinExistence type="predicted"/>
<sequence length="92" mass="9110">MSGHGQSPVAPTTPGAVTPASSTPVLPILSFVFSAVALFFLPIVFGVVAIVLAAVALSKRQRLAKAALIVAIAATVLGMVLGAVVMATLQAG</sequence>
<dbReference type="Proteomes" id="UP000321181">
    <property type="component" value="Unassembled WGS sequence"/>
</dbReference>
<dbReference type="EMBL" id="BJYY01000012">
    <property type="protein sequence ID" value="GEO33697.1"/>
    <property type="molecule type" value="Genomic_DNA"/>
</dbReference>
<evidence type="ECO:0000313" key="3">
    <source>
        <dbReference type="Proteomes" id="UP000321181"/>
    </source>
</evidence>